<organism evidence="12 13">
    <name type="scientific">Actinoplanes awajinensis subsp. mycoplanecinus</name>
    <dbReference type="NCBI Taxonomy" id="135947"/>
    <lineage>
        <taxon>Bacteria</taxon>
        <taxon>Bacillati</taxon>
        <taxon>Actinomycetota</taxon>
        <taxon>Actinomycetes</taxon>
        <taxon>Micromonosporales</taxon>
        <taxon>Micromonosporaceae</taxon>
        <taxon>Actinoplanes</taxon>
    </lineage>
</organism>
<evidence type="ECO:0000259" key="11">
    <source>
        <dbReference type="PROSITE" id="PS50113"/>
    </source>
</evidence>
<dbReference type="InterPro" id="IPR004358">
    <property type="entry name" value="Sig_transdc_His_kin-like_C"/>
</dbReference>
<evidence type="ECO:0000256" key="8">
    <source>
        <dbReference type="PROSITE-ProRule" id="PRU00169"/>
    </source>
</evidence>
<evidence type="ECO:0000256" key="7">
    <source>
        <dbReference type="ARBA" id="ARBA00023012"/>
    </source>
</evidence>
<dbReference type="Pfam" id="PF08448">
    <property type="entry name" value="PAS_4"/>
    <property type="match status" value="1"/>
</dbReference>
<evidence type="ECO:0000256" key="1">
    <source>
        <dbReference type="ARBA" id="ARBA00000085"/>
    </source>
</evidence>
<dbReference type="CDD" id="cd00130">
    <property type="entry name" value="PAS"/>
    <property type="match status" value="1"/>
</dbReference>
<evidence type="ECO:0000259" key="9">
    <source>
        <dbReference type="PROSITE" id="PS50109"/>
    </source>
</evidence>
<evidence type="ECO:0000256" key="4">
    <source>
        <dbReference type="ARBA" id="ARBA00022553"/>
    </source>
</evidence>
<dbReference type="Pfam" id="PF00072">
    <property type="entry name" value="Response_reg"/>
    <property type="match status" value="1"/>
</dbReference>
<dbReference type="Gene3D" id="3.40.50.2300">
    <property type="match status" value="1"/>
</dbReference>
<comment type="caution">
    <text evidence="12">The sequence shown here is derived from an EMBL/GenBank/DDBJ whole genome shotgun (WGS) entry which is preliminary data.</text>
</comment>
<dbReference type="SUPFAM" id="SSF55781">
    <property type="entry name" value="GAF domain-like"/>
    <property type="match status" value="1"/>
</dbReference>
<dbReference type="SMART" id="SM00388">
    <property type="entry name" value="HisKA"/>
    <property type="match status" value="1"/>
</dbReference>
<keyword evidence="13" id="KW-1185">Reference proteome</keyword>
<dbReference type="SUPFAM" id="SSF47384">
    <property type="entry name" value="Homodimeric domain of signal transducing histidine kinase"/>
    <property type="match status" value="1"/>
</dbReference>
<dbReference type="InterPro" id="IPR036097">
    <property type="entry name" value="HisK_dim/P_sf"/>
</dbReference>
<dbReference type="InterPro" id="IPR036890">
    <property type="entry name" value="HATPase_C_sf"/>
</dbReference>
<dbReference type="InterPro" id="IPR003018">
    <property type="entry name" value="GAF"/>
</dbReference>
<dbReference type="Gene3D" id="3.30.450.20">
    <property type="entry name" value="PAS domain"/>
    <property type="match status" value="1"/>
</dbReference>
<feature type="domain" description="Response regulatory" evidence="10">
    <location>
        <begin position="3"/>
        <end position="118"/>
    </location>
</feature>
<keyword evidence="7" id="KW-0902">Two-component regulatory system</keyword>
<dbReference type="EMBL" id="LLZH01000145">
    <property type="protein sequence ID" value="KUL33366.1"/>
    <property type="molecule type" value="Genomic_DNA"/>
</dbReference>
<dbReference type="PROSITE" id="PS50110">
    <property type="entry name" value="RESPONSE_REGULATORY"/>
    <property type="match status" value="1"/>
</dbReference>
<dbReference type="InterPro" id="IPR003594">
    <property type="entry name" value="HATPase_dom"/>
</dbReference>
<dbReference type="CDD" id="cd00082">
    <property type="entry name" value="HisKA"/>
    <property type="match status" value="1"/>
</dbReference>
<comment type="catalytic activity">
    <reaction evidence="1">
        <text>ATP + protein L-histidine = ADP + protein N-phospho-L-histidine.</text>
        <dbReference type="EC" id="2.7.13.3"/>
    </reaction>
</comment>
<dbReference type="EC" id="2.7.13.3" evidence="3"/>
<protein>
    <recommendedName>
        <fullName evidence="3">histidine kinase</fullName>
        <ecNumber evidence="3">2.7.13.3</ecNumber>
    </recommendedName>
</protein>
<feature type="domain" description="PAC" evidence="11">
    <location>
        <begin position="201"/>
        <end position="253"/>
    </location>
</feature>
<dbReference type="AlphaFoldDB" id="A0A101JVJ2"/>
<dbReference type="InterPro" id="IPR011006">
    <property type="entry name" value="CheY-like_superfamily"/>
</dbReference>
<proteinExistence type="predicted"/>
<keyword evidence="5" id="KW-0808">Transferase</keyword>
<feature type="modified residue" description="4-aspartylphosphate" evidence="8">
    <location>
        <position position="52"/>
    </location>
</feature>
<dbReference type="SUPFAM" id="SSF55874">
    <property type="entry name" value="ATPase domain of HSP90 chaperone/DNA topoisomerase II/histidine kinase"/>
    <property type="match status" value="1"/>
</dbReference>
<reference evidence="12 13" key="1">
    <citation type="submission" date="2015-10" db="EMBL/GenBank/DDBJ databases">
        <authorList>
            <person name="Gilbert D.G."/>
        </authorList>
    </citation>
    <scope>NUCLEOTIDE SEQUENCE [LARGE SCALE GENOMIC DNA]</scope>
    <source>
        <strain evidence="12 13">NRRL B-16712</strain>
    </source>
</reference>
<dbReference type="GO" id="GO:0005886">
    <property type="term" value="C:plasma membrane"/>
    <property type="evidence" value="ECO:0007669"/>
    <property type="project" value="UniProtKB-SubCell"/>
</dbReference>
<dbReference type="Proteomes" id="UP000053244">
    <property type="component" value="Unassembled WGS sequence"/>
</dbReference>
<dbReference type="InterPro" id="IPR001789">
    <property type="entry name" value="Sig_transdc_resp-reg_receiver"/>
</dbReference>
<dbReference type="SUPFAM" id="SSF52172">
    <property type="entry name" value="CheY-like"/>
    <property type="match status" value="1"/>
</dbReference>
<dbReference type="SMART" id="SM00387">
    <property type="entry name" value="HATPase_c"/>
    <property type="match status" value="1"/>
</dbReference>
<keyword evidence="4 8" id="KW-0597">Phosphoprotein</keyword>
<dbReference type="InterPro" id="IPR000700">
    <property type="entry name" value="PAS-assoc_C"/>
</dbReference>
<evidence type="ECO:0000313" key="12">
    <source>
        <dbReference type="EMBL" id="KUL33366.1"/>
    </source>
</evidence>
<dbReference type="SMART" id="SM00448">
    <property type="entry name" value="REC"/>
    <property type="match status" value="1"/>
</dbReference>
<dbReference type="Gene3D" id="3.30.450.40">
    <property type="match status" value="1"/>
</dbReference>
<dbReference type="InterPro" id="IPR003661">
    <property type="entry name" value="HisK_dim/P_dom"/>
</dbReference>
<dbReference type="PROSITE" id="PS50109">
    <property type="entry name" value="HIS_KIN"/>
    <property type="match status" value="1"/>
</dbReference>
<dbReference type="InterPro" id="IPR035965">
    <property type="entry name" value="PAS-like_dom_sf"/>
</dbReference>
<dbReference type="Gene3D" id="3.30.565.10">
    <property type="entry name" value="Histidine kinase-like ATPase, C-terminal domain"/>
    <property type="match status" value="1"/>
</dbReference>
<dbReference type="OrthoDB" id="3273043at2"/>
<evidence type="ECO:0000256" key="5">
    <source>
        <dbReference type="ARBA" id="ARBA00022679"/>
    </source>
</evidence>
<evidence type="ECO:0000256" key="2">
    <source>
        <dbReference type="ARBA" id="ARBA00004236"/>
    </source>
</evidence>
<accession>A0A101JVJ2</accession>
<dbReference type="RefSeq" id="WP_067691999.1">
    <property type="nucleotide sequence ID" value="NZ_LLZH01000145.1"/>
</dbReference>
<dbReference type="InterPro" id="IPR029016">
    <property type="entry name" value="GAF-like_dom_sf"/>
</dbReference>
<gene>
    <name evidence="12" type="ORF">ADL15_17905</name>
</gene>
<dbReference type="Pfam" id="PF02518">
    <property type="entry name" value="HATPase_c"/>
    <property type="match status" value="1"/>
</dbReference>
<name>A0A101JVJ2_9ACTN</name>
<dbReference type="PANTHER" id="PTHR43547">
    <property type="entry name" value="TWO-COMPONENT HISTIDINE KINASE"/>
    <property type="match status" value="1"/>
</dbReference>
<dbReference type="Pfam" id="PF13185">
    <property type="entry name" value="GAF_2"/>
    <property type="match status" value="1"/>
</dbReference>
<dbReference type="NCBIfam" id="TIGR00229">
    <property type="entry name" value="sensory_box"/>
    <property type="match status" value="1"/>
</dbReference>
<dbReference type="PRINTS" id="PR00344">
    <property type="entry name" value="BCTRLSENSOR"/>
</dbReference>
<dbReference type="Gene3D" id="1.10.287.130">
    <property type="match status" value="1"/>
</dbReference>
<dbReference type="CDD" id="cd00075">
    <property type="entry name" value="HATPase"/>
    <property type="match status" value="1"/>
</dbReference>
<comment type="subcellular location">
    <subcellularLocation>
        <location evidence="2">Cell membrane</location>
    </subcellularLocation>
</comment>
<dbReference type="SMART" id="SM00065">
    <property type="entry name" value="GAF"/>
    <property type="match status" value="1"/>
</dbReference>
<keyword evidence="6" id="KW-0418">Kinase</keyword>
<dbReference type="InterPro" id="IPR013656">
    <property type="entry name" value="PAS_4"/>
</dbReference>
<dbReference type="Pfam" id="PF00512">
    <property type="entry name" value="HisKA"/>
    <property type="match status" value="1"/>
</dbReference>
<evidence type="ECO:0000256" key="3">
    <source>
        <dbReference type="ARBA" id="ARBA00012438"/>
    </source>
</evidence>
<dbReference type="InterPro" id="IPR005467">
    <property type="entry name" value="His_kinase_dom"/>
</dbReference>
<dbReference type="GO" id="GO:0000155">
    <property type="term" value="F:phosphorelay sensor kinase activity"/>
    <property type="evidence" value="ECO:0007669"/>
    <property type="project" value="InterPro"/>
</dbReference>
<dbReference type="SUPFAM" id="SSF55785">
    <property type="entry name" value="PYP-like sensor domain (PAS domain)"/>
    <property type="match status" value="1"/>
</dbReference>
<dbReference type="FunFam" id="3.30.565.10:FF:000006">
    <property type="entry name" value="Sensor histidine kinase WalK"/>
    <property type="match status" value="1"/>
</dbReference>
<evidence type="ECO:0000313" key="13">
    <source>
        <dbReference type="Proteomes" id="UP000053244"/>
    </source>
</evidence>
<dbReference type="PANTHER" id="PTHR43547:SF2">
    <property type="entry name" value="HYBRID SIGNAL TRANSDUCTION HISTIDINE KINASE C"/>
    <property type="match status" value="1"/>
</dbReference>
<dbReference type="CDD" id="cd17546">
    <property type="entry name" value="REC_hyHK_CKI1_RcsC-like"/>
    <property type="match status" value="1"/>
</dbReference>
<evidence type="ECO:0000259" key="10">
    <source>
        <dbReference type="PROSITE" id="PS50110"/>
    </source>
</evidence>
<evidence type="ECO:0000256" key="6">
    <source>
        <dbReference type="ARBA" id="ARBA00022777"/>
    </source>
</evidence>
<feature type="domain" description="Histidine kinase" evidence="9">
    <location>
        <begin position="427"/>
        <end position="645"/>
    </location>
</feature>
<dbReference type="InterPro" id="IPR000014">
    <property type="entry name" value="PAS"/>
</dbReference>
<dbReference type="PROSITE" id="PS50113">
    <property type="entry name" value="PAC"/>
    <property type="match status" value="1"/>
</dbReference>
<sequence length="651" mass="69415">MAAVLVVEDNPEHQAVLAEIGRRLGHEVTLADDGRAGLAAALADPFDLIIADVDMPHLDGVRMCRALRAEPATADVPVVLITGYLPPGDTLLTEAGATAVVAKPFSVKGLTETLRQCLPLPPDGPFLAELMRGLDAGAVACDRQGRTVFVNQAVRDFFGDECATVPIREWPARFQLRHHDGAPLLPEELPLDRALRGEQVYHADVRACDREHRLRWFAINARPVRDAAGTLLGAVAAIHDITGEHQQIQYEKCKAEVLQALVHAPGVEPAGAAVMRSLSHCLDWPCLRLWMLDEVSGRLRPVVTHTAPGAEVAPLPAVLERGQGLAGLCWERGETVWVPDIRAAESPMLPWVAEGTGYRAAGAVPVLSAEQVVGVLTFFTPDRQDPEPALAVLLTGIAGLFGAYLERRRSDELANQLAASIGEYIALVGHELRTPLTSIATYTDLIVESGDETTIGEIRDLLAVIERNNARLRSLVERLLDLSALESGHASLTVGAVDLAAVLQAAVAAVTAEAGEPGARVLTDLPDTLPIRGDQARLRQVAENLIGNAVKYSPHDSTVTVTLTADEDTAVLAVADAGMGIPDEERNRLFARLYRATNARHSRIPGAGLGLALSRAIVDLHRGTITLEAGDTGGTIATVRLPRAPTVAPTG</sequence>